<dbReference type="PANTHER" id="PTHR31446">
    <property type="entry name" value="ACID PHOSPHATASE/VANADIUM-DEPENDENT HALOPEROXIDASE-RELATED PROTEIN"/>
    <property type="match status" value="1"/>
</dbReference>
<dbReference type="InterPro" id="IPR003832">
    <property type="entry name" value="DUF212"/>
</dbReference>
<dbReference type="Proteomes" id="UP000177905">
    <property type="component" value="Unassembled WGS sequence"/>
</dbReference>
<keyword evidence="1" id="KW-0472">Membrane</keyword>
<reference evidence="2 3" key="1">
    <citation type="journal article" date="2016" name="Nat. Commun.">
        <title>Thousands of microbial genomes shed light on interconnected biogeochemical processes in an aquifer system.</title>
        <authorList>
            <person name="Anantharaman K."/>
            <person name="Brown C.T."/>
            <person name="Hug L.A."/>
            <person name="Sharon I."/>
            <person name="Castelle C.J."/>
            <person name="Probst A.J."/>
            <person name="Thomas B.C."/>
            <person name="Singh A."/>
            <person name="Wilkins M.J."/>
            <person name="Karaoz U."/>
            <person name="Brodie E.L."/>
            <person name="Williams K.H."/>
            <person name="Hubbard S.S."/>
            <person name="Banfield J.F."/>
        </authorList>
    </citation>
    <scope>NUCLEOTIDE SEQUENCE [LARGE SCALE GENOMIC DNA]</scope>
</reference>
<feature type="transmembrane region" description="Helical" evidence="1">
    <location>
        <begin position="70"/>
        <end position="89"/>
    </location>
</feature>
<accession>A0A1F4S7I8</accession>
<dbReference type="Pfam" id="PF02681">
    <property type="entry name" value="DUF212"/>
    <property type="match status" value="1"/>
</dbReference>
<evidence type="ECO:0008006" key="4">
    <source>
        <dbReference type="Google" id="ProtNLM"/>
    </source>
</evidence>
<gene>
    <name evidence="2" type="ORF">A2290_04550</name>
</gene>
<feature type="transmembrane region" description="Helical" evidence="1">
    <location>
        <begin position="130"/>
        <end position="150"/>
    </location>
</feature>
<dbReference type="AlphaFoldDB" id="A0A1F4S7I8"/>
<evidence type="ECO:0000313" key="3">
    <source>
        <dbReference type="Proteomes" id="UP000177905"/>
    </source>
</evidence>
<evidence type="ECO:0000256" key="1">
    <source>
        <dbReference type="SAM" id="Phobius"/>
    </source>
</evidence>
<feature type="transmembrane region" description="Helical" evidence="1">
    <location>
        <begin position="12"/>
        <end position="33"/>
    </location>
</feature>
<comment type="caution">
    <text evidence="2">The sequence shown here is derived from an EMBL/GenBank/DDBJ whole genome shotgun (WGS) entry which is preliminary data.</text>
</comment>
<keyword evidence="1" id="KW-1133">Transmembrane helix</keyword>
<keyword evidence="1" id="KW-0812">Transmembrane</keyword>
<sequence>MNTITMLLSNVPLLTGGIAFLLSQTLKIIYYYFKDKEFNPSHFFQAAGMPSTHSSMSSAMTLMIGLTEGFSSPIFAVAVVFSIIVMYDAMGVRFAAGQQAVVLNKIIEDIYSEKVSEKEKMKELIGHTPFEVFIGGLLGVITAVLAYTIIF</sequence>
<name>A0A1F4S7I8_UNCSA</name>
<proteinExistence type="predicted"/>
<organism evidence="2 3">
    <name type="scientific">candidate division WOR-1 bacterium RIFOXYB2_FULL_36_35</name>
    <dbReference type="NCBI Taxonomy" id="1802578"/>
    <lineage>
        <taxon>Bacteria</taxon>
        <taxon>Bacillati</taxon>
        <taxon>Saganbacteria</taxon>
    </lineage>
</organism>
<protein>
    <recommendedName>
        <fullName evidence="4">Acid phosphatase</fullName>
    </recommendedName>
</protein>
<dbReference type="EMBL" id="MEUA01000010">
    <property type="protein sequence ID" value="OGC16347.1"/>
    <property type="molecule type" value="Genomic_DNA"/>
</dbReference>
<dbReference type="PANTHER" id="PTHR31446:SF29">
    <property type="entry name" value="ACID PHOSPHATASE_VANADIUM-DEPENDENT HALOPEROXIDASE-RELATED PROTEIN"/>
    <property type="match status" value="1"/>
</dbReference>
<evidence type="ECO:0000313" key="2">
    <source>
        <dbReference type="EMBL" id="OGC16347.1"/>
    </source>
</evidence>